<comment type="similarity">
    <text evidence="3 11">Belongs to the vitamin-B12 independent methionine synthase family.</text>
</comment>
<comment type="cofactor">
    <cofactor evidence="11">
        <name>Zn(2+)</name>
        <dbReference type="ChEBI" id="CHEBI:29105"/>
    </cofactor>
    <text evidence="11">Binds 1 zinc ion per subunit.</text>
</comment>
<dbReference type="InterPro" id="IPR013215">
    <property type="entry name" value="Cbl-indep_Met_Synth_N"/>
</dbReference>
<comment type="pathway">
    <text evidence="2 11">Amino-acid biosynthesis; L-methionine biosynthesis via de novo pathway; L-methionine from L-homocysteine (MetE route): step 1/1.</text>
</comment>
<keyword evidence="8 11" id="KW-0677">Repeat</keyword>
<dbReference type="HAMAP" id="MF_00172">
    <property type="entry name" value="Meth_synth"/>
    <property type="match status" value="1"/>
</dbReference>
<dbReference type="GO" id="GO:0008270">
    <property type="term" value="F:zinc ion binding"/>
    <property type="evidence" value="ECO:0007669"/>
    <property type="project" value="InterPro"/>
</dbReference>
<feature type="binding site" evidence="11">
    <location>
        <position position="625"/>
    </location>
    <ligand>
        <name>5-methyltetrahydropteroyltri-L-glutamate</name>
        <dbReference type="ChEBI" id="CHEBI:58207"/>
    </ligand>
</feature>
<evidence type="ECO:0000256" key="9">
    <source>
        <dbReference type="ARBA" id="ARBA00022833"/>
    </source>
</evidence>
<evidence type="ECO:0000256" key="13">
    <source>
        <dbReference type="PIRSR" id="PIRSR000382-2"/>
    </source>
</evidence>
<feature type="binding site" evidence="11">
    <location>
        <position position="662"/>
    </location>
    <ligand>
        <name>Zn(2+)</name>
        <dbReference type="ChEBI" id="CHEBI:29105"/>
        <note>catalytic</note>
    </ligand>
</feature>
<feature type="active site" description="Proton donor" evidence="11 14">
    <location>
        <position position="715"/>
    </location>
</feature>
<accession>A8R658</accession>
<feature type="binding site" evidence="11 12">
    <location>
        <position position="504"/>
    </location>
    <ligand>
        <name>L-methionine</name>
        <dbReference type="ChEBI" id="CHEBI:57844"/>
    </ligand>
</feature>
<evidence type="ECO:0000256" key="6">
    <source>
        <dbReference type="ARBA" id="ARBA00022679"/>
    </source>
</evidence>
<proteinExistence type="inferred from homology"/>
<dbReference type="Gene3D" id="3.20.20.210">
    <property type="match status" value="2"/>
</dbReference>
<feature type="binding site" evidence="11 12">
    <location>
        <begin position="451"/>
        <end position="453"/>
    </location>
    <ligand>
        <name>L-homocysteine</name>
        <dbReference type="ChEBI" id="CHEBI:58199"/>
    </ligand>
</feature>
<keyword evidence="9 11" id="KW-0862">Zinc</keyword>
<dbReference type="GO" id="GO:0032259">
    <property type="term" value="P:methylation"/>
    <property type="evidence" value="ECO:0007669"/>
    <property type="project" value="UniProtKB-KW"/>
</dbReference>
<protein>
    <recommendedName>
        <fullName evidence="11">5-methyltetrahydropteroyltriglutamate--homocysteine methyltransferase</fullName>
        <ecNumber evidence="11">2.1.1.14</ecNumber>
    </recommendedName>
    <alternativeName>
        <fullName evidence="11">Cobalamin-independent methionine synthase</fullName>
    </alternativeName>
    <alternativeName>
        <fullName evidence="11">Methionine synthase, vitamin-B12 independent isozyme</fullName>
    </alternativeName>
</protein>
<feature type="binding site" evidence="11">
    <location>
        <position position="504"/>
    </location>
    <ligand>
        <name>L-homocysteine</name>
        <dbReference type="ChEBI" id="CHEBI:58199"/>
    </ligand>
</feature>
<feature type="binding site" evidence="11 12">
    <location>
        <begin position="451"/>
        <end position="453"/>
    </location>
    <ligand>
        <name>L-methionine</name>
        <dbReference type="ChEBI" id="CHEBI:57844"/>
    </ligand>
</feature>
<comment type="catalytic activity">
    <reaction evidence="11">
        <text>5-methyltetrahydropteroyltri-L-glutamate + L-homocysteine = tetrahydropteroyltri-L-glutamate + L-methionine</text>
        <dbReference type="Rhea" id="RHEA:21196"/>
        <dbReference type="ChEBI" id="CHEBI:57844"/>
        <dbReference type="ChEBI" id="CHEBI:58140"/>
        <dbReference type="ChEBI" id="CHEBI:58199"/>
        <dbReference type="ChEBI" id="CHEBI:58207"/>
        <dbReference type="EC" id="2.1.1.14"/>
    </reaction>
</comment>
<dbReference type="InterPro" id="IPR038071">
    <property type="entry name" value="UROD/MetE-like_sf"/>
</dbReference>
<evidence type="ECO:0000256" key="1">
    <source>
        <dbReference type="ARBA" id="ARBA00002777"/>
    </source>
</evidence>
<evidence type="ECO:0000256" key="14">
    <source>
        <dbReference type="PIRSR" id="PIRSR000382-3"/>
    </source>
</evidence>
<dbReference type="InterPro" id="IPR002629">
    <property type="entry name" value="Met_Synth_C/arc"/>
</dbReference>
<dbReference type="NCBIfam" id="NF003556">
    <property type="entry name" value="PRK05222.1"/>
    <property type="match status" value="1"/>
</dbReference>
<feature type="binding site" evidence="11">
    <location>
        <begin position="17"/>
        <end position="20"/>
    </location>
    <ligand>
        <name>5-methyltetrahydropteroyltri-L-glutamate</name>
        <dbReference type="ChEBI" id="CHEBI:58207"/>
    </ligand>
</feature>
<feature type="binding site" evidence="12">
    <location>
        <position position="122"/>
    </location>
    <ligand>
        <name>5-methyltetrahydropteroyltri-L-glutamate</name>
        <dbReference type="ChEBI" id="CHEBI:58207"/>
    </ligand>
</feature>
<dbReference type="AlphaFoldDB" id="A8R658"/>
<sequence>MSTLTSVSGFPRIGQNRELKKIIEGYWKGANDLAAVKATAAELRAKHWKLQQAAGIDLIPSNDFSYYDQMLDTAILLNVIPQRYARLSFDNQEDTLFAMARGYQGDKGDVTALPMKKWFTTNYHYLVPEVESAAEIKLRVESAAEIKLNSTKPFDEFNEAKALGIDTKPVFIGPYTFLKLARTPEATELELDKGLVNAVAAVYVEVLAKFNELGAAWVQLDEPYLVLDKEPGDVELFKTLYTKILSAKGNVKVLLNTYFGHIADVYETVNLLGFDGIGLDLNEGREENLEAVAKYGVASNTTIFAGVINGRNIWRNNYATSLGLVDALKQVTANVAVSTASSLLHVPFSTEGETGIPAEDLKHFAFAVQKLDELKEVAALADATEDEKKASAALAANQALFDGTRVAADPAVAERIGKLSDADYVRQPAREERQALQREALGLPLLPTTTIGSFPQTKEIRAERAKLRKGEVTKEAYDEFIKAQIDAVIKKQEEIGLDVLVHGEFERNDMVEYFGQNLNGFLFTKNAWVQSYGTRCVKPPIVWGDVSRANPITVEWSAYAQSKTDHVMKGMLTGPVTILNWSWPREDITHEEQTKQLALAIRDEVLDLEAAGIKVIQIDEAALREKLPLRKSDWHVKYLDWAVPAFRLVHSAVKPTTQIHTHMCYSEFNDIIRDIDAMDADVISFEASRGDLVVLDAIHDAHFETEAGPGVYDIHSPRIPSEKEIEDRIYEILDKMDVKKVWINPDCGLKTRGNAETWPSLENLVAAAKAVRAKLDK</sequence>
<dbReference type="Pfam" id="PF01717">
    <property type="entry name" value="Meth_synt_2"/>
    <property type="match status" value="1"/>
</dbReference>
<feature type="binding site" evidence="11 12">
    <location>
        <position position="619"/>
    </location>
    <ligand>
        <name>L-methionine</name>
        <dbReference type="ChEBI" id="CHEBI:57844"/>
    </ligand>
</feature>
<feature type="domain" description="Cobalamin-independent methionine synthase MetE C-terminal/archaeal" evidence="15">
    <location>
        <begin position="446"/>
        <end position="769"/>
    </location>
</feature>
<keyword evidence="10 11" id="KW-0486">Methionine biosynthesis</keyword>
<evidence type="ECO:0000259" key="15">
    <source>
        <dbReference type="Pfam" id="PF01717"/>
    </source>
</evidence>
<dbReference type="PANTHER" id="PTHR30519">
    <property type="entry name" value="5-METHYLTETRAHYDROPTEROYLTRIGLUTAMATE--HOMOCYSTEINE METHYLTRANSFERASE"/>
    <property type="match status" value="1"/>
</dbReference>
<dbReference type="NCBIfam" id="TIGR01371">
    <property type="entry name" value="met_syn_B12ind"/>
    <property type="match status" value="1"/>
</dbReference>
<dbReference type="SUPFAM" id="SSF51726">
    <property type="entry name" value="UROD/MetE-like"/>
    <property type="match status" value="2"/>
</dbReference>
<keyword evidence="7 11" id="KW-0479">Metal-binding</keyword>
<dbReference type="CDD" id="cd03311">
    <property type="entry name" value="CIMS_C_terminal_like"/>
    <property type="match status" value="1"/>
</dbReference>
<feature type="binding site" evidence="11">
    <location>
        <position position="664"/>
    </location>
    <ligand>
        <name>Zn(2+)</name>
        <dbReference type="ChEBI" id="CHEBI:29105"/>
        <note>catalytic</note>
    </ligand>
</feature>
<keyword evidence="5 11" id="KW-0028">Amino-acid biosynthesis</keyword>
<evidence type="ECO:0000256" key="10">
    <source>
        <dbReference type="ARBA" id="ARBA00023167"/>
    </source>
</evidence>
<feature type="binding site" evidence="13">
    <location>
        <position position="747"/>
    </location>
    <ligand>
        <name>Zn(2+)</name>
        <dbReference type="ChEBI" id="CHEBI:29105"/>
        <label>1</label>
        <note>catalytic</note>
    </ligand>
</feature>
<dbReference type="EMBL" id="EF453723">
    <property type="protein sequence ID" value="ABR14589.1"/>
    <property type="molecule type" value="Genomic_DNA"/>
</dbReference>
<evidence type="ECO:0000256" key="12">
    <source>
        <dbReference type="PIRSR" id="PIRSR000382-1"/>
    </source>
</evidence>
<evidence type="ECO:0000256" key="2">
    <source>
        <dbReference type="ARBA" id="ARBA00004681"/>
    </source>
</evidence>
<feature type="binding site" evidence="11 12">
    <location>
        <begin position="535"/>
        <end position="536"/>
    </location>
    <ligand>
        <name>5-methyltetrahydropteroyltri-L-glutamate</name>
        <dbReference type="ChEBI" id="CHEBI:58207"/>
    </ligand>
</feature>
<feature type="binding site" evidence="11">
    <location>
        <position position="117"/>
    </location>
    <ligand>
        <name>5-methyltetrahydropteroyltri-L-glutamate</name>
        <dbReference type="ChEBI" id="CHEBI:58207"/>
    </ligand>
</feature>
<feature type="binding site" evidence="11">
    <location>
        <position position="686"/>
    </location>
    <ligand>
        <name>Zn(2+)</name>
        <dbReference type="ChEBI" id="CHEBI:29105"/>
        <note>catalytic</note>
    </ligand>
</feature>
<evidence type="ECO:0000256" key="8">
    <source>
        <dbReference type="ARBA" id="ARBA00022737"/>
    </source>
</evidence>
<evidence type="ECO:0000256" key="7">
    <source>
        <dbReference type="ARBA" id="ARBA00022723"/>
    </source>
</evidence>
<evidence type="ECO:0000256" key="4">
    <source>
        <dbReference type="ARBA" id="ARBA00022603"/>
    </source>
</evidence>
<dbReference type="GO" id="GO:0009086">
    <property type="term" value="P:methionine biosynthetic process"/>
    <property type="evidence" value="ECO:0007669"/>
    <property type="project" value="UniProtKB-UniRule"/>
</dbReference>
<feature type="domain" description="Cobalamin-independent methionine synthase MetE N-terminal" evidence="16">
    <location>
        <begin position="5"/>
        <end position="332"/>
    </location>
</feature>
<name>A8R658_BIFLN</name>
<feature type="binding site" evidence="11">
    <location>
        <position position="747"/>
    </location>
    <ligand>
        <name>Zn(2+)</name>
        <dbReference type="ChEBI" id="CHEBI:29105"/>
        <note>catalytic</note>
    </ligand>
</feature>
<dbReference type="InterPro" id="IPR006276">
    <property type="entry name" value="Cobalamin-indep_Met_synthase"/>
</dbReference>
<feature type="binding site" evidence="11 12">
    <location>
        <position position="581"/>
    </location>
    <ligand>
        <name>5-methyltetrahydropteroyltri-L-glutamate</name>
        <dbReference type="ChEBI" id="CHEBI:58207"/>
    </ligand>
</feature>
<feature type="binding site" evidence="13">
    <location>
        <position position="686"/>
    </location>
    <ligand>
        <name>Zn(2+)</name>
        <dbReference type="ChEBI" id="CHEBI:29105"/>
        <label>1</label>
        <note>catalytic</note>
    </ligand>
</feature>
<feature type="binding site" evidence="13">
    <location>
        <position position="664"/>
    </location>
    <ligand>
        <name>Zn(2+)</name>
        <dbReference type="ChEBI" id="CHEBI:29105"/>
        <label>1</label>
        <note>catalytic</note>
    </ligand>
</feature>
<dbReference type="UniPathway" id="UPA00051">
    <property type="reaction ID" value="UER00082"/>
</dbReference>
<comment type="cofactor">
    <cofactor evidence="13">
        <name>Zn(2+)</name>
        <dbReference type="ChEBI" id="CHEBI:29105"/>
    </cofactor>
    <text evidence="13">Binds 2 Zn(2+) ions per subunit.</text>
</comment>
<dbReference type="PIRSF" id="PIRSF000382">
    <property type="entry name" value="MeTrfase_B12_ind"/>
    <property type="match status" value="1"/>
</dbReference>
<feature type="binding site" evidence="11 12">
    <location>
        <position position="619"/>
    </location>
    <ligand>
        <name>L-homocysteine</name>
        <dbReference type="ChEBI" id="CHEBI:58199"/>
    </ligand>
</feature>
<gene>
    <name evidence="11 17" type="primary">metE</name>
</gene>
<dbReference type="GO" id="GO:0003871">
    <property type="term" value="F:5-methyltetrahydropteroyltriglutamate-homocysteine S-methyltransferase activity"/>
    <property type="evidence" value="ECO:0007669"/>
    <property type="project" value="UniProtKB-UniRule"/>
</dbReference>
<evidence type="ECO:0000256" key="11">
    <source>
        <dbReference type="HAMAP-Rule" id="MF_00172"/>
    </source>
</evidence>
<evidence type="ECO:0000256" key="5">
    <source>
        <dbReference type="ARBA" id="ARBA00022605"/>
    </source>
</evidence>
<evidence type="ECO:0000313" key="17">
    <source>
        <dbReference type="EMBL" id="ABR14589.1"/>
    </source>
</evidence>
<keyword evidence="6 11" id="KW-0808">Transferase</keyword>
<feature type="binding site" evidence="12">
    <location>
        <position position="20"/>
    </location>
    <ligand>
        <name>5-methyltetrahydropteroyltri-L-glutamate</name>
        <dbReference type="ChEBI" id="CHEBI:58207"/>
    </ligand>
</feature>
<dbReference type="EC" id="2.1.1.14" evidence="11"/>
<feature type="binding site" evidence="13">
    <location>
        <position position="662"/>
    </location>
    <ligand>
        <name>Zn(2+)</name>
        <dbReference type="ChEBI" id="CHEBI:29105"/>
        <label>2</label>
    </ligand>
</feature>
<comment type="function">
    <text evidence="1 11">Catalyzes the transfer of a methyl group from 5-methyltetrahydrofolate to homocysteine resulting in methionine formation.</text>
</comment>
<reference evidence="17" key="1">
    <citation type="journal article" date="2007" name="Appl. Environ. Microbiol.">
        <title>Low-pH adaptation and the acid tolerance response of Bifidobacterium longum biotype longum.</title>
        <authorList>
            <person name="Sanchez B."/>
            <person name="Champomier-Verges M.C."/>
            <person name="Collado Md.C."/>
            <person name="Anglade P."/>
            <person name="Baraige F."/>
            <person name="Sanz Y."/>
            <person name="de Los Reyes-Gavilan C.G."/>
            <person name="Margolles A."/>
            <person name="Zagorec M."/>
        </authorList>
    </citation>
    <scope>NUCLEOTIDE SEQUENCE</scope>
</reference>
<dbReference type="CDD" id="cd03312">
    <property type="entry name" value="CIMS_N_terminal_like"/>
    <property type="match status" value="1"/>
</dbReference>
<evidence type="ECO:0000259" key="16">
    <source>
        <dbReference type="Pfam" id="PF08267"/>
    </source>
</evidence>
<organism evidence="17">
    <name type="scientific">Bifidobacterium longum</name>
    <dbReference type="NCBI Taxonomy" id="216816"/>
    <lineage>
        <taxon>Bacteria</taxon>
        <taxon>Bacillati</taxon>
        <taxon>Actinomycetota</taxon>
        <taxon>Actinomycetes</taxon>
        <taxon>Bifidobacteriales</taxon>
        <taxon>Bifidobacteriaceae</taxon>
        <taxon>Bifidobacterium</taxon>
    </lineage>
</organism>
<dbReference type="Pfam" id="PF08267">
    <property type="entry name" value="Meth_synt_1"/>
    <property type="match status" value="1"/>
</dbReference>
<keyword evidence="4 11" id="KW-0489">Methyltransferase</keyword>
<evidence type="ECO:0000256" key="3">
    <source>
        <dbReference type="ARBA" id="ARBA00009553"/>
    </source>
</evidence>